<evidence type="ECO:0000313" key="1">
    <source>
        <dbReference type="EMBL" id="VGO23206.1"/>
    </source>
</evidence>
<accession>A0A6C2UWI4</accession>
<dbReference type="AlphaFoldDB" id="A0A6C2UWI4"/>
<evidence type="ECO:0000313" key="2">
    <source>
        <dbReference type="Proteomes" id="UP000346198"/>
    </source>
</evidence>
<sequence length="51" mass="5565">MPSMLSLALAVRDGCHSIYWALSALPEWLVVSGLLERQLLRSSYASVSKAS</sequence>
<gene>
    <name evidence="1" type="ORF">SCARR_05313</name>
</gene>
<dbReference type="EMBL" id="CAAHFH010000003">
    <property type="protein sequence ID" value="VGO23206.1"/>
    <property type="molecule type" value="Genomic_DNA"/>
</dbReference>
<protein>
    <submittedName>
        <fullName evidence="1">Uncharacterized protein</fullName>
    </submittedName>
</protein>
<reference evidence="1 2" key="1">
    <citation type="submission" date="2019-04" db="EMBL/GenBank/DDBJ databases">
        <authorList>
            <person name="Van Vliet M D."/>
        </authorList>
    </citation>
    <scope>NUCLEOTIDE SEQUENCE [LARGE SCALE GENOMIC DNA]</scope>
    <source>
        <strain evidence="1 2">F21</strain>
    </source>
</reference>
<proteinExistence type="predicted"/>
<keyword evidence="2" id="KW-1185">Reference proteome</keyword>
<dbReference type="Proteomes" id="UP000346198">
    <property type="component" value="Unassembled WGS sequence"/>
</dbReference>
<name>A0A6C2UWI4_9BACT</name>
<organism evidence="1 2">
    <name type="scientific">Pontiella sulfatireligans</name>
    <dbReference type="NCBI Taxonomy" id="2750658"/>
    <lineage>
        <taxon>Bacteria</taxon>
        <taxon>Pseudomonadati</taxon>
        <taxon>Kiritimatiellota</taxon>
        <taxon>Kiritimatiellia</taxon>
        <taxon>Kiritimatiellales</taxon>
        <taxon>Pontiellaceae</taxon>
        <taxon>Pontiella</taxon>
    </lineage>
</organism>